<dbReference type="Pfam" id="PF03171">
    <property type="entry name" value="2OG-FeII_Oxy"/>
    <property type="match status" value="1"/>
</dbReference>
<keyword evidence="1 3" id="KW-0479">Metal-binding</keyword>
<dbReference type="InterPro" id="IPR044861">
    <property type="entry name" value="IPNS-like_FE2OG_OXY"/>
</dbReference>
<reference evidence="5 6" key="1">
    <citation type="journal article" date="2023" name="G3 (Bethesda)">
        <title>A chromosome-length genome assembly and annotation of blackberry (Rubus argutus, cv. 'Hillquist').</title>
        <authorList>
            <person name="Bruna T."/>
            <person name="Aryal R."/>
            <person name="Dudchenko O."/>
            <person name="Sargent D.J."/>
            <person name="Mead D."/>
            <person name="Buti M."/>
            <person name="Cavallini A."/>
            <person name="Hytonen T."/>
            <person name="Andres J."/>
            <person name="Pham M."/>
            <person name="Weisz D."/>
            <person name="Mascagni F."/>
            <person name="Usai G."/>
            <person name="Natali L."/>
            <person name="Bassil N."/>
            <person name="Fernandez G.E."/>
            <person name="Lomsadze A."/>
            <person name="Armour M."/>
            <person name="Olukolu B."/>
            <person name="Poorten T."/>
            <person name="Britton C."/>
            <person name="Davik J."/>
            <person name="Ashrafi H."/>
            <person name="Aiden E.L."/>
            <person name="Borodovsky M."/>
            <person name="Worthington M."/>
        </authorList>
    </citation>
    <scope>NUCLEOTIDE SEQUENCE [LARGE SCALE GENOMIC DNA]</scope>
    <source>
        <strain evidence="5">PI 553951</strain>
    </source>
</reference>
<evidence type="ECO:0000259" key="4">
    <source>
        <dbReference type="PROSITE" id="PS51471"/>
    </source>
</evidence>
<organism evidence="5 6">
    <name type="scientific">Rubus argutus</name>
    <name type="common">Southern blackberry</name>
    <dbReference type="NCBI Taxonomy" id="59490"/>
    <lineage>
        <taxon>Eukaryota</taxon>
        <taxon>Viridiplantae</taxon>
        <taxon>Streptophyta</taxon>
        <taxon>Embryophyta</taxon>
        <taxon>Tracheophyta</taxon>
        <taxon>Spermatophyta</taxon>
        <taxon>Magnoliopsida</taxon>
        <taxon>eudicotyledons</taxon>
        <taxon>Gunneridae</taxon>
        <taxon>Pentapetalae</taxon>
        <taxon>rosids</taxon>
        <taxon>fabids</taxon>
        <taxon>Rosales</taxon>
        <taxon>Rosaceae</taxon>
        <taxon>Rosoideae</taxon>
        <taxon>Rosoideae incertae sedis</taxon>
        <taxon>Rubus</taxon>
    </lineage>
</organism>
<keyword evidence="6" id="KW-1185">Reference proteome</keyword>
<dbReference type="SUPFAM" id="SSF51197">
    <property type="entry name" value="Clavaminate synthase-like"/>
    <property type="match status" value="1"/>
</dbReference>
<dbReference type="Gene3D" id="2.60.120.330">
    <property type="entry name" value="B-lactam Antibiotic, Isopenicillin N Synthase, Chain"/>
    <property type="match status" value="1"/>
</dbReference>
<dbReference type="InterPro" id="IPR005123">
    <property type="entry name" value="Oxoglu/Fe-dep_dioxygenase_dom"/>
</dbReference>
<evidence type="ECO:0000256" key="1">
    <source>
        <dbReference type="ARBA" id="ARBA00022723"/>
    </source>
</evidence>
<dbReference type="AlphaFoldDB" id="A0AAW1WVZ2"/>
<evidence type="ECO:0000313" key="5">
    <source>
        <dbReference type="EMBL" id="KAK9927853.1"/>
    </source>
</evidence>
<sequence>MTMSTSPQTVAKLPVVDLSKEDSLKPGTSSWLSARKDVCQALEDLGCFIVILSSNKVSLELQNAIFTSLNDLFDLPMEIKNGGGSGYSTLNPAHEAFGIIHGTNSEETQKFTDCFWPNGNDQFRESVDSCAKVMAELDRAVTRMVFENYGAGKYHDDHVQSTLYHLRFNKYKEPKKTGIDVGLGTHTDKTFTTILHQNHVNGLEINTKDDEWIGCEYPVPSSFLFLAGDVLQVWSNNRIRPCRHRVSLTENKVRYSFGLHSIKEGVTTIPDELVDKDHPLRFKPLNHLEYVTAKYVSTGTDSIVEAYCGI</sequence>
<dbReference type="GO" id="GO:0016491">
    <property type="term" value="F:oxidoreductase activity"/>
    <property type="evidence" value="ECO:0007669"/>
    <property type="project" value="UniProtKB-KW"/>
</dbReference>
<dbReference type="InterPro" id="IPR027443">
    <property type="entry name" value="IPNS-like_sf"/>
</dbReference>
<dbReference type="PANTHER" id="PTHR47990">
    <property type="entry name" value="2-OXOGLUTARATE (2OG) AND FE(II)-DEPENDENT OXYGENASE SUPERFAMILY PROTEIN-RELATED"/>
    <property type="match status" value="1"/>
</dbReference>
<keyword evidence="3" id="KW-0560">Oxidoreductase</keyword>
<proteinExistence type="inferred from homology"/>
<dbReference type="GO" id="GO:0046872">
    <property type="term" value="F:metal ion binding"/>
    <property type="evidence" value="ECO:0007669"/>
    <property type="project" value="UniProtKB-KW"/>
</dbReference>
<evidence type="ECO:0000256" key="2">
    <source>
        <dbReference type="ARBA" id="ARBA00023004"/>
    </source>
</evidence>
<dbReference type="EMBL" id="JBEDUW010000005">
    <property type="protein sequence ID" value="KAK9927853.1"/>
    <property type="molecule type" value="Genomic_DNA"/>
</dbReference>
<evidence type="ECO:0000313" key="6">
    <source>
        <dbReference type="Proteomes" id="UP001457282"/>
    </source>
</evidence>
<dbReference type="PROSITE" id="PS51471">
    <property type="entry name" value="FE2OG_OXY"/>
    <property type="match status" value="1"/>
</dbReference>
<protein>
    <recommendedName>
        <fullName evidence="4">Fe2OG dioxygenase domain-containing protein</fullName>
    </recommendedName>
</protein>
<dbReference type="InterPro" id="IPR050231">
    <property type="entry name" value="Iron_ascorbate_oxido_reductase"/>
</dbReference>
<gene>
    <name evidence="5" type="ORF">M0R45_025019</name>
</gene>
<accession>A0AAW1WVZ2</accession>
<comment type="caution">
    <text evidence="5">The sequence shown here is derived from an EMBL/GenBank/DDBJ whole genome shotgun (WGS) entry which is preliminary data.</text>
</comment>
<dbReference type="InterPro" id="IPR026992">
    <property type="entry name" value="DIOX_N"/>
</dbReference>
<feature type="domain" description="Fe2OG dioxygenase" evidence="4">
    <location>
        <begin position="162"/>
        <end position="265"/>
    </location>
</feature>
<name>A0AAW1WVZ2_RUBAR</name>
<keyword evidence="2 3" id="KW-0408">Iron</keyword>
<dbReference type="Pfam" id="PF14226">
    <property type="entry name" value="DIOX_N"/>
    <property type="match status" value="1"/>
</dbReference>
<comment type="similarity">
    <text evidence="3">Belongs to the iron/ascorbate-dependent oxidoreductase family.</text>
</comment>
<dbReference type="Proteomes" id="UP001457282">
    <property type="component" value="Unassembled WGS sequence"/>
</dbReference>
<evidence type="ECO:0000256" key="3">
    <source>
        <dbReference type="RuleBase" id="RU003682"/>
    </source>
</evidence>